<organism evidence="2 3">
    <name type="scientific">Venturia effusa</name>
    <dbReference type="NCBI Taxonomy" id="50376"/>
    <lineage>
        <taxon>Eukaryota</taxon>
        <taxon>Fungi</taxon>
        <taxon>Dikarya</taxon>
        <taxon>Ascomycota</taxon>
        <taxon>Pezizomycotina</taxon>
        <taxon>Dothideomycetes</taxon>
        <taxon>Pleosporomycetidae</taxon>
        <taxon>Venturiales</taxon>
        <taxon>Venturiaceae</taxon>
        <taxon>Venturia</taxon>
    </lineage>
</organism>
<evidence type="ECO:0000313" key="2">
    <source>
        <dbReference type="EMBL" id="QDS73150.1"/>
    </source>
</evidence>
<keyword evidence="3" id="KW-1185">Reference proteome</keyword>
<feature type="region of interest" description="Disordered" evidence="1">
    <location>
        <begin position="1"/>
        <end position="54"/>
    </location>
</feature>
<evidence type="ECO:0000313" key="3">
    <source>
        <dbReference type="Proteomes" id="UP000316270"/>
    </source>
</evidence>
<gene>
    <name evidence="2" type="ORF">FKW77_001925</name>
</gene>
<feature type="region of interest" description="Disordered" evidence="1">
    <location>
        <begin position="68"/>
        <end position="133"/>
    </location>
</feature>
<sequence>MSHPIPSSKTELPTRLKIEPGLLHPSSRSRIKGKTASASRDLALVSPKAHGSLGLARDKYLRLHHNIGTGSKTLVPPASSDSSTRKSVNGDGGPLEEATLVPPGRTQSDCPAPSLPPSSSIEPPSVPHNSLVPPELVKTNHMNTSFADYVAQDPNNNAFALDFAVPGPDVYENFDFDFDFDSFLHNTEDNQGFSRIDFMSTLGNDGIEAGAE</sequence>
<dbReference type="AlphaFoldDB" id="A0A517LBX2"/>
<proteinExistence type="predicted"/>
<dbReference type="Proteomes" id="UP000316270">
    <property type="component" value="Chromosome 9"/>
</dbReference>
<feature type="compositionally biased region" description="Polar residues" evidence="1">
    <location>
        <begin position="1"/>
        <end position="11"/>
    </location>
</feature>
<protein>
    <submittedName>
        <fullName evidence="2">Uncharacterized protein</fullName>
    </submittedName>
</protein>
<accession>A0A517LBX2</accession>
<dbReference type="EMBL" id="CP042193">
    <property type="protein sequence ID" value="QDS73150.1"/>
    <property type="molecule type" value="Genomic_DNA"/>
</dbReference>
<feature type="compositionally biased region" description="Low complexity" evidence="1">
    <location>
        <begin position="108"/>
        <end position="123"/>
    </location>
</feature>
<name>A0A517LBX2_9PEZI</name>
<reference evidence="2 3" key="1">
    <citation type="submission" date="2019-07" db="EMBL/GenBank/DDBJ databases">
        <title>Finished genome of Venturia effusa.</title>
        <authorList>
            <person name="Young C.A."/>
            <person name="Cox M.P."/>
            <person name="Ganley A.R.D."/>
            <person name="David W.J."/>
        </authorList>
    </citation>
    <scope>NUCLEOTIDE SEQUENCE [LARGE SCALE GENOMIC DNA]</scope>
    <source>
        <strain evidence="3">albino</strain>
    </source>
</reference>
<evidence type="ECO:0000256" key="1">
    <source>
        <dbReference type="SAM" id="MobiDB-lite"/>
    </source>
</evidence>